<dbReference type="Proteomes" id="UP000824469">
    <property type="component" value="Unassembled WGS sequence"/>
</dbReference>
<evidence type="ECO:0000313" key="1">
    <source>
        <dbReference type="EMBL" id="KAH9311777.1"/>
    </source>
</evidence>
<accession>A0AA38FVA3</accession>
<dbReference type="EMBL" id="JAHRHJ020000006">
    <property type="protein sequence ID" value="KAH9311777.1"/>
    <property type="molecule type" value="Genomic_DNA"/>
</dbReference>
<sequence>MKDETLGHVERFSMVKQKHEALVASQELHKTQLEELGKLITQKMELLEERMTSMSSFVLVLQNEKGNIVRDELESTAVDIPEKVEQALTD</sequence>
<gene>
    <name evidence="1" type="ORF">KI387_026812</name>
</gene>
<feature type="non-terminal residue" evidence="1">
    <location>
        <position position="90"/>
    </location>
</feature>
<protein>
    <submittedName>
        <fullName evidence="1">Uncharacterized protein</fullName>
    </submittedName>
</protein>
<reference evidence="1 2" key="1">
    <citation type="journal article" date="2021" name="Nat. Plants">
        <title>The Taxus genome provides insights into paclitaxel biosynthesis.</title>
        <authorList>
            <person name="Xiong X."/>
            <person name="Gou J."/>
            <person name="Liao Q."/>
            <person name="Li Y."/>
            <person name="Zhou Q."/>
            <person name="Bi G."/>
            <person name="Li C."/>
            <person name="Du R."/>
            <person name="Wang X."/>
            <person name="Sun T."/>
            <person name="Guo L."/>
            <person name="Liang H."/>
            <person name="Lu P."/>
            <person name="Wu Y."/>
            <person name="Zhang Z."/>
            <person name="Ro D.K."/>
            <person name="Shang Y."/>
            <person name="Huang S."/>
            <person name="Yan J."/>
        </authorList>
    </citation>
    <scope>NUCLEOTIDE SEQUENCE [LARGE SCALE GENOMIC DNA]</scope>
    <source>
        <strain evidence="1">Ta-2019</strain>
    </source>
</reference>
<keyword evidence="2" id="KW-1185">Reference proteome</keyword>
<evidence type="ECO:0000313" key="2">
    <source>
        <dbReference type="Proteomes" id="UP000824469"/>
    </source>
</evidence>
<proteinExistence type="predicted"/>
<dbReference type="AlphaFoldDB" id="A0AA38FVA3"/>
<organism evidence="1 2">
    <name type="scientific">Taxus chinensis</name>
    <name type="common">Chinese yew</name>
    <name type="synonym">Taxus wallichiana var. chinensis</name>
    <dbReference type="NCBI Taxonomy" id="29808"/>
    <lineage>
        <taxon>Eukaryota</taxon>
        <taxon>Viridiplantae</taxon>
        <taxon>Streptophyta</taxon>
        <taxon>Embryophyta</taxon>
        <taxon>Tracheophyta</taxon>
        <taxon>Spermatophyta</taxon>
        <taxon>Pinopsida</taxon>
        <taxon>Pinidae</taxon>
        <taxon>Conifers II</taxon>
        <taxon>Cupressales</taxon>
        <taxon>Taxaceae</taxon>
        <taxon>Taxus</taxon>
    </lineage>
</organism>
<comment type="caution">
    <text evidence="1">The sequence shown here is derived from an EMBL/GenBank/DDBJ whole genome shotgun (WGS) entry which is preliminary data.</text>
</comment>
<name>A0AA38FVA3_TAXCH</name>